<organism evidence="38">
    <name type="scientific">Human immunodeficiency virus type 1</name>
    <name type="common">HIV-1</name>
    <dbReference type="NCBI Taxonomy" id="11676"/>
    <lineage>
        <taxon>Viruses</taxon>
        <taxon>Riboviria</taxon>
        <taxon>Pararnavirae</taxon>
        <taxon>Artverviricota</taxon>
        <taxon>Revtraviricetes</taxon>
        <taxon>Ortervirales</taxon>
        <taxon>Retroviridae</taxon>
        <taxon>Orthoretrovirinae</taxon>
        <taxon>Lentivirus</taxon>
        <taxon>Lentivirus humimdef1</taxon>
    </lineage>
</organism>
<feature type="site" description="Cleavage; by host furin" evidence="33">
    <location>
        <begin position="514"/>
        <end position="515"/>
    </location>
</feature>
<dbReference type="EMBL" id="EF593246">
    <property type="protein sequence ID" value="ABS53215.1"/>
    <property type="molecule type" value="Genomic_DNA"/>
</dbReference>
<dbReference type="InterPro" id="IPR000328">
    <property type="entry name" value="GP41-like"/>
</dbReference>
<dbReference type="GO" id="GO:0005198">
    <property type="term" value="F:structural molecule activity"/>
    <property type="evidence" value="ECO:0007669"/>
    <property type="project" value="UniProtKB-UniRule"/>
</dbReference>
<dbReference type="GO" id="GO:0039654">
    <property type="term" value="P:fusion of virus membrane with host endosome membrane"/>
    <property type="evidence" value="ECO:0007669"/>
    <property type="project" value="UniProtKB-UniRule"/>
</dbReference>
<feature type="domain" description="Retroviral envelope protein GP41-like" evidence="37">
    <location>
        <begin position="534"/>
        <end position="723"/>
    </location>
</feature>
<comment type="domain">
    <text evidence="33">Some of the most genetically diverse regions of the viral genome are present in Env. They are called variable regions 1 through 5 (V1 through V5). Coreceptor usage of gp120 is determined mainly by the primary structure of the third variable region (V3) in the outer domain of gp120. The sequence of V3 determines which coreceptor, CCR5 and/or CXCR4 (corresponding to R5/macrophage, X4/T cell and R5X4/T cell and macrophage tropism), is used to trigger the fusion potential of the Env complex, and hence which cells the virus can infect. Binding to CCR5 involves a region adjacent in addition to V3.</text>
</comment>
<feature type="topological domain" description="Cytoplasmic" evidence="33">
    <location>
        <begin position="710"/>
        <end position="860"/>
    </location>
</feature>
<evidence type="ECO:0000313" key="39">
    <source>
        <dbReference type="EMBL" id="ACD33916.1"/>
    </source>
</evidence>
<comment type="subcellular location">
    <molecule>Transmembrane protein gp41</molecule>
    <subcellularLocation>
        <location evidence="33">Virion membrane</location>
        <topology evidence="33">Single-pass type I membrane protein</topology>
    </subcellularLocation>
    <subcellularLocation>
        <location evidence="33">Host cell membrane</location>
        <topology evidence="33">Single-pass type I membrane protein</topology>
    </subcellularLocation>
    <subcellularLocation>
        <location evidence="33">Host endosome membrane</location>
        <topology evidence="33">Single-pass type I membrane protein</topology>
    </subcellularLocation>
    <text evidence="33">It is probably concentrated at the site of budding and incorporated into the virions possibly by contacts between the cytoplasmic tail of Env and the N-terminus of Gag.</text>
</comment>
<comment type="subcellular location">
    <molecule>Surface protein gp120</molecule>
    <subcellularLocation>
        <location evidence="33">Virion membrane</location>
        <topology evidence="33">Peripheral membrane protein</topology>
    </subcellularLocation>
    <subcellularLocation>
        <location evidence="33">Host cell membrane</location>
        <topology evidence="33">Peripheral membrane protein</topology>
    </subcellularLocation>
    <subcellularLocation>
        <location evidence="33">Host endosome membrane</location>
        <topology evidence="33">Single-pass type I membrane protein</topology>
    </subcellularLocation>
    <text evidence="33">The surface protein is not anchored to the viral envelope, but associates with the extravirion surface through its binding to TM. It is probably concentrated at the site of budding and incorporated into the virions possibly by contacts between the cytoplasmic tail of Env and the N-terminus of Gag.</text>
</comment>
<comment type="domain">
    <text evidence="33 34">The 17 amino acids long immunosuppressive region is present in many retroviral envelope proteins. Synthetic peptides derived from this relatively conserved sequence inhibit immune function in vitro and in vivo.</text>
</comment>
<feature type="coiled-coil region" evidence="33">
    <location>
        <begin position="637"/>
        <end position="671"/>
    </location>
</feature>
<evidence type="ECO:0000256" key="27">
    <source>
        <dbReference type="ARBA" id="ARBA00023157"/>
    </source>
</evidence>
<evidence type="ECO:0000256" key="14">
    <source>
        <dbReference type="ARBA" id="ARBA00022692"/>
    </source>
</evidence>
<evidence type="ECO:0000256" key="28">
    <source>
        <dbReference type="ARBA" id="ARBA00023180"/>
    </source>
</evidence>
<keyword evidence="28 33" id="KW-0325">Glycoprotein</keyword>
<evidence type="ECO:0000256" key="6">
    <source>
        <dbReference type="ARBA" id="ARBA00004650"/>
    </source>
</evidence>
<dbReference type="Pfam" id="PF00517">
    <property type="entry name" value="GP41"/>
    <property type="match status" value="1"/>
</dbReference>
<reference evidence="39" key="2">
    <citation type="journal article" date="2008" name="Proc. Natl. Acad. Sci. U.S.A.">
        <title>Identification and characterization of transmitted and early founder virus envelopes in primary HIV-1 infection.</title>
        <authorList>
            <person name="Keele B.F."/>
            <person name="Giorgi E.E."/>
            <person name="Salazar-Gonzalez J.F."/>
            <person name="Decker J.M."/>
            <person name="Pham K.T."/>
            <person name="Salazar M.G."/>
            <person name="Sun C."/>
            <person name="Grayson T."/>
            <person name="Wang S."/>
            <person name="Li H."/>
            <person name="Wei X."/>
            <person name="Jiang C."/>
            <person name="Kirchherr J.L."/>
            <person name="Gao F."/>
            <person name="Anderson J.A."/>
            <person name="Ping L.H."/>
            <person name="Swanstrom R."/>
            <person name="Tomaras G.D."/>
            <person name="Blattner W.A."/>
            <person name="Goepfert P.A."/>
            <person name="Kilby J.M."/>
            <person name="Saag M.S."/>
            <person name="Delwart E.L."/>
            <person name="Busch M.P."/>
            <person name="Cohen M.S."/>
            <person name="Montefiori D.C."/>
            <person name="Haynes B.F."/>
            <person name="Gaschen B."/>
            <person name="Athreya G.S."/>
            <person name="Lee H.Y."/>
            <person name="Wood N."/>
            <person name="Seoighe C."/>
            <person name="Perelson A.S."/>
            <person name="Bhattacharya T."/>
            <person name="Korber B.T."/>
            <person name="Hahn B.H."/>
            <person name="Shaw G.M."/>
        </authorList>
    </citation>
    <scope>NUCLEOTIDE SEQUENCE</scope>
    <source>
        <strain evidence="39">SC24C_4F10</strain>
    </source>
</reference>
<keyword evidence="19 33" id="KW-1043">Host membrane</keyword>
<comment type="domain">
    <text evidence="33">The membrane proximal external region (MPER) present in gp41 is a tryptophan-rich region recognized by the antibodies 2F5, Z13, and 4E10. MPER seems to play a role in fusion.</text>
</comment>
<evidence type="ECO:0000256" key="15">
    <source>
        <dbReference type="ARBA" id="ARBA00022703"/>
    </source>
</evidence>
<evidence type="ECO:0000256" key="12">
    <source>
        <dbReference type="ARBA" id="ARBA00022595"/>
    </source>
</evidence>
<feature type="disulfide bond" evidence="33">
    <location>
        <begin position="61"/>
        <end position="81"/>
    </location>
</feature>
<sequence length="860" mass="98335">MRVKEIRRNCQRLWTWGTMRLWTWGTMLLGMLMICNAADQLWVTVYYGVPVWKEATTTLFCASDAKAYDPEKHNVWATHACVPTDPNPQEVVLENVTENFNMWKNNMVEQMHEDIISLWDQSLKPCVKLTPLCVTLNCTDNWRNDTKGTNSSSWEKVQKGEIKNCSFNITTDIRGRVQEYSLFNKLDVIPIDNSNNSTKFRSYILISCNTSVITQACPKISFEPIPIHYCAPAGFAILKCNDKKFNGTGPCKNVSTVQCTHGIKPVVSTQLLLNGSLAEEEVVIRSENFTNNAKSIIVQLNESVVINCTRPNNNTIKTIRMGIRRAFYTKEIIGDIRQAHCNLSRTHWDNTLKQIVIKLREQFGNKTIVFNQSSGGDVEIVMYSFNCGGEFFYCNSTQLFNSTWNGNNTWNGTGEDTITLPCRIKQIVNMWQRVGKAMYAPPIKGQIRCSSNITGLLLTRDGGTNGTTETFRPGGGNMKDNWRSELYKYKVVKIEPLGIAPTKAKRRVVQREKRAVGVIGALFLGFLGAAGSTMGAASLTLTVQARQLLSGIVQQQNNLLRAIEAQQHLLQLTVWGIKQLQARVLAVERYLRDQQLLGIWGCSGKLICTTTVPWNTSWSNRSLDYIWDNMTWQQWDREINNYTEYIYTLLEGAQNQQEKNEQELLELDKWASLWNWFNITNWLWYIKIFIMIVGGLIGLRIIFAVLSIVNRVRQGYSPLSFQTHLPARRGPDRPEGIGEEGGERDRDRSVRLVHGFLALVWEDLRSLCLFSYHRLRDLLLIVARTVELLGQRGWEALKYWWNLLLYWSLELKNSTVSLVDTIAIAVAEGTDRIIEIARRIFRAFLHIPTRIRQGLERALL</sequence>
<keyword evidence="27 33" id="KW-1015">Disulfide bond</keyword>
<dbReference type="InterPro" id="IPR036377">
    <property type="entry name" value="Gp120_core_sf"/>
</dbReference>
<dbReference type="GO" id="GO:0016020">
    <property type="term" value="C:membrane"/>
    <property type="evidence" value="ECO:0007669"/>
    <property type="project" value="UniProtKB-UniRule"/>
</dbReference>
<evidence type="ECO:0000256" key="13">
    <source>
        <dbReference type="ARBA" id="ARBA00022685"/>
    </source>
</evidence>
<comment type="PTM">
    <text evidence="33">Palmitoylation of the transmembrane protein and of Env polyprotein (prior to its proteolytic cleavage) is essential for their association with host cell membrane lipid rafts. Palmitoylation is therefore required for envelope trafficking to classical lipid rafts, but not for viral replication.</text>
</comment>
<name>A7KW13_HV1</name>
<feature type="short sequence motif" description="YXXL motif; contains endocytosis signal" evidence="33">
    <location>
        <begin position="716"/>
        <end position="719"/>
    </location>
</feature>
<comment type="function">
    <text evidence="33">Surface protein gp120: Attaches the virus to the host lymphoid cell by binding to the primary receptor CD4. This interaction induces a structural rearrangement creating a high affinity binding site for a chemokine coreceptor like CXCR4 and/or CCR5. Acts as a ligand for CD209/DC-SIGN and CLEC4M/DC-SIGNR, which are respectively found on dendritic cells (DCs), and on endothelial cells of liver sinusoids and lymph node sinuses. These interactions allow capture of viral particles at mucosal surfaces by these cells and subsequent transmission to permissive cells. HIV subverts the migration properties of dendritic cells to gain access to CD4+ T-cells in lymph nodes. Virus transmission to permissive T-cells occurs either in trans (without DCs infection, through viral capture and transmission), or in cis (following DCs productive infection, through the usual CD4-gp120 interaction), thereby inducing a robust infection. In trans infection, bound virions remain infectious over days and it is proposed that they are not degraded, but protected in non-lysosomal acidic organelles within the DCs close to the cell membrane thus contributing to the viral infectious potential during DCs' migration from the periphery to the lymphoid tissues. On arrival at lymphoid tissues, intact virions recycle back to DCs' cell surface allowing virus transmission to CD4+ T-cells.</text>
</comment>
<keyword evidence="13 33" id="KW-0165">Cleavage on pair of basic residues</keyword>
<feature type="disulfide bond" evidence="33">
    <location>
        <begin position="230"/>
        <end position="259"/>
    </location>
</feature>
<keyword evidence="26 33" id="KW-0564">Palmitate</keyword>
<dbReference type="GO" id="GO:0019082">
    <property type="term" value="P:viral protein processing"/>
    <property type="evidence" value="ECO:0007669"/>
    <property type="project" value="UniProtKB-UniRule"/>
</dbReference>
<dbReference type="InterPro" id="IPR000777">
    <property type="entry name" value="HIV1_Gp120"/>
</dbReference>
<keyword evidence="10 33" id="KW-1165">Clathrin-mediated endocytosis of virus by host</keyword>
<keyword evidence="11 33" id="KW-0945">Host-virus interaction</keyword>
<comment type="miscellaneous">
    <text evidence="33">Inhibitors targeting HIV-1 viral envelope proteins are used as antiretroviral drugs. Attachment of virions to the cell surface via non-specific interactions and CD4 binding can be blocked by inhibitors that include cyanovirin-N, cyclotriazadisulfonamide analogs, PRO 2000, TNX 355 and PRO 542. In addition, BMS 806 can block CD4-induced conformational changes. Env interactions with the coreceptor molecules can be targeted by CCR5 antagonists including SCH-D, maraviroc (UK 427857) and aplaviroc (GW 873140), and the CXCR4 antagonist AMD 070. Fusion of viral and cellular membranes can be inhibited by peptides such as enfuvirtide and tifuvirtide (T 1249). Resistance to inhibitors associated with mutations in Env are observed. Most of the time, single mutations confer only a modest reduction in drug susceptibility. Combination of several mutations is usually required to develop a high-level drug resistance.</text>
</comment>
<feature type="disulfide bond" evidence="33">
    <location>
        <begin position="240"/>
        <end position="251"/>
    </location>
</feature>
<evidence type="ECO:0000256" key="22">
    <source>
        <dbReference type="ARBA" id="ARBA00022989"/>
    </source>
</evidence>
<keyword evidence="12 33" id="KW-1162">Viral penetration into host cytoplasm</keyword>
<keyword evidence="23 33" id="KW-1039">Host endosome</keyword>
<feature type="compositionally biased region" description="Basic and acidic residues" evidence="35">
    <location>
        <begin position="729"/>
        <end position="744"/>
    </location>
</feature>
<evidence type="ECO:0000256" key="23">
    <source>
        <dbReference type="ARBA" id="ARBA00023046"/>
    </source>
</evidence>
<dbReference type="EMBL" id="EU578406">
    <property type="protein sequence ID" value="ACD33916.1"/>
    <property type="molecule type" value="Genomic_RNA"/>
</dbReference>
<dbReference type="GO" id="GO:0044175">
    <property type="term" value="C:host cell endosome membrane"/>
    <property type="evidence" value="ECO:0007669"/>
    <property type="project" value="UniProtKB-SubCell"/>
</dbReference>
<feature type="chain" id="PRO_5042637525" description="Envelope glycoprotein gp160" evidence="33">
    <location>
        <begin position="40"/>
        <end position="860"/>
    </location>
</feature>
<keyword evidence="14 33" id="KW-0812">Transmembrane</keyword>
<dbReference type="Pfam" id="PF00516">
    <property type="entry name" value="GP120"/>
    <property type="match status" value="1"/>
</dbReference>
<dbReference type="FunFam" id="1.20.5.490:FF:000001">
    <property type="entry name" value="Envelope glycoprotein gp160"/>
    <property type="match status" value="1"/>
</dbReference>
<dbReference type="CDD" id="cd09909">
    <property type="entry name" value="HIV-1-like_HR1-HR2"/>
    <property type="match status" value="1"/>
</dbReference>
<evidence type="ECO:0000256" key="4">
    <source>
        <dbReference type="ARBA" id="ARBA00004563"/>
    </source>
</evidence>
<dbReference type="GO" id="GO:0019062">
    <property type="term" value="P:virion attachment to host cell"/>
    <property type="evidence" value="ECO:0007669"/>
    <property type="project" value="UniProtKB-UniRule"/>
</dbReference>
<comment type="subunit">
    <text evidence="32">The mature envelope protein (Env) consists of a homotrimer of non-covalently associated gp120-gp41 heterodimers. The resulting complex protrudes from the virus surface as a spike. There seems to be as few as 10 spikes on the average virion. Interacts with host CD4, CCR5 and CXCR4. Gp120 also interacts with the C-type lectins CD209/DC-SIGN and CLEC4M/DC-SIGNR (collectively referred to as DC-SIGN(R)). Gp120 and gp41 interact with GalCer. Gp120 interacts with host ITGA4/ITGB7 complex; on CD4+ T-cells, this interaction results in rapid activation of integrin ITGAL/LFA-1, which facilitates efficient cell-to-cell spreading of HIV-1. Gp120 interacts with cell-associated heparan sulfate; this interaction increases virus infectivity on permissive cells and may be involved in infection of CD4- cells.</text>
</comment>
<comment type="miscellaneous">
    <text evidence="33">HIV-1 lineages are divided in three main groups, M (for Major), O (for Outlier), and N (for New, or Non-M, Non-O). The vast majority of strains found worldwide belong to the group M. Group O seems to be endemic to and largely confined to Cameroon and neighboring countries in West Central Africa, where these viruses represent a small minority of HIV-1 strains. The group N is represented by a limited number of isolates from Cameroonian persons. The group M is further subdivided in 9 clades or subtypes (A to D, F to H, J and K).</text>
</comment>
<evidence type="ECO:0000256" key="3">
    <source>
        <dbReference type="ARBA" id="ARBA00004505"/>
    </source>
</evidence>
<reference evidence="38" key="1">
    <citation type="submission" date="2007-05" db="EMBL/GenBank/DDBJ databases">
        <authorList>
            <consortium name="Trinidad Acute Infection Cohort"/>
            <person name="Keele B.F."/>
            <person name="Hahn B.H."/>
            <person name="Tamaras G.D."/>
            <person name="Greenberg M.L."/>
            <person name="Weinhold K.J."/>
            <person name="Blattner W.A."/>
            <person name="Cleghorn F."/>
            <person name="Jack N."/>
        </authorList>
    </citation>
    <scope>NUCLEOTIDE SEQUENCE</scope>
    <source>
        <strain evidence="38">SC24C_260598_4F10</strain>
    </source>
</reference>
<dbReference type="GO" id="GO:0020002">
    <property type="term" value="C:host cell plasma membrane"/>
    <property type="evidence" value="ECO:0007669"/>
    <property type="project" value="UniProtKB-SubCell"/>
</dbReference>
<evidence type="ECO:0000256" key="17">
    <source>
        <dbReference type="ARBA" id="ARBA00022804"/>
    </source>
</evidence>
<keyword evidence="25 33" id="KW-0472">Membrane</keyword>
<evidence type="ECO:0000313" key="38">
    <source>
        <dbReference type="EMBL" id="ABS53215.1"/>
    </source>
</evidence>
<comment type="domain">
    <text evidence="33">The CD4-binding region is targeted by the antibody b12.</text>
</comment>
<protein>
    <recommendedName>
        <fullName evidence="33">Envelope glycoprotein gp160</fullName>
    </recommendedName>
    <alternativeName>
        <fullName evidence="33">Env polyprotein</fullName>
    </alternativeName>
    <component>
        <recommendedName>
            <fullName evidence="33">Surface protein gp120</fullName>
            <shortName evidence="33">SU</shortName>
        </recommendedName>
        <alternativeName>
            <fullName evidence="33">Glycoprotein 120</fullName>
            <shortName evidence="33">gp120</shortName>
        </alternativeName>
    </component>
    <component>
        <recommendedName>
            <fullName evidence="33">Transmembrane protein gp41</fullName>
            <shortName evidence="33">TM</shortName>
        </recommendedName>
        <alternativeName>
            <fullName evidence="33">Glycoprotein 41</fullName>
            <shortName evidence="33">gp41</shortName>
        </alternativeName>
    </component>
</protein>
<feature type="region of interest" description="Disordered" evidence="35">
    <location>
        <begin position="723"/>
        <end position="744"/>
    </location>
</feature>
<dbReference type="FunFam" id="2.170.40.20:FF:000001">
    <property type="entry name" value="Envelope glycoprotein gp160"/>
    <property type="match status" value="1"/>
</dbReference>
<comment type="domain">
    <text evidence="33">The YXXL motif is involved in determining the exact site of viral release at the surface of infected mononuclear cells and promotes endocytosis. YXXL and di-leucine endocytosis motifs interact directly or indirectly with the clathrin adapter complexes, opperate independently, and their activities are not additive.</text>
</comment>
<comment type="caution">
    <text evidence="33">Lacks conserved residue(s) required for the propagation of feature annotation.</text>
</comment>
<feature type="domain" description="Human immunodeficiency virus 1 envelope glycoprotein Gp120" evidence="36">
    <location>
        <begin position="41"/>
        <end position="514"/>
    </location>
</feature>
<keyword evidence="18 33" id="KW-0946">Virion</keyword>
<dbReference type="GO" id="GO:1903908">
    <property type="term" value="P:positive regulation of plasma membrane raft polarization"/>
    <property type="evidence" value="ECO:0007669"/>
    <property type="project" value="UniProtKB-UniRule"/>
</dbReference>
<dbReference type="GO" id="GO:0019031">
    <property type="term" value="C:viral envelope"/>
    <property type="evidence" value="ECO:0007669"/>
    <property type="project" value="UniProtKB-KW"/>
</dbReference>
<dbReference type="SUPFAM" id="SSF56502">
    <property type="entry name" value="gp120 core"/>
    <property type="match status" value="2"/>
</dbReference>
<evidence type="ECO:0000256" key="9">
    <source>
        <dbReference type="ARBA" id="ARBA00022511"/>
    </source>
</evidence>
<evidence type="ECO:0000256" key="29">
    <source>
        <dbReference type="ARBA" id="ARBA00023280"/>
    </source>
</evidence>
<keyword evidence="30 33" id="KW-0449">Lipoprotein</keyword>
<dbReference type="SUPFAM" id="SSF58069">
    <property type="entry name" value="Virus ectodomain"/>
    <property type="match status" value="1"/>
</dbReference>
<keyword evidence="31 33" id="KW-1160">Virus entry into host cell</keyword>
<dbReference type="GO" id="GO:0055036">
    <property type="term" value="C:virion membrane"/>
    <property type="evidence" value="ECO:0007669"/>
    <property type="project" value="UniProtKB-SubCell"/>
</dbReference>
<evidence type="ECO:0000259" key="37">
    <source>
        <dbReference type="Pfam" id="PF00517"/>
    </source>
</evidence>
<feature type="disulfide bond" evidence="33">
    <location>
        <begin position="602"/>
        <end position="608"/>
    </location>
</feature>
<dbReference type="Gene3D" id="1.10.287.210">
    <property type="match status" value="1"/>
</dbReference>
<keyword evidence="15 33" id="KW-0053">Apoptosis</keyword>
<dbReference type="Gene3D" id="2.170.40.20">
    <property type="entry name" value="Human immunodeficiency virus 1, Gp160, envelope glycoprotein"/>
    <property type="match status" value="2"/>
</dbReference>
<evidence type="ECO:0000256" key="16">
    <source>
        <dbReference type="ARBA" id="ARBA00022729"/>
    </source>
</evidence>
<gene>
    <name evidence="33 38" type="primary">env</name>
</gene>
<feature type="short sequence motif" description="Di-leucine internalization motif" evidence="33">
    <location>
        <begin position="859"/>
        <end position="860"/>
    </location>
</feature>
<keyword evidence="16 33" id="KW-0732">Signal</keyword>
<proteinExistence type="inferred from homology"/>
<evidence type="ECO:0000256" key="7">
    <source>
        <dbReference type="ARBA" id="ARBA00022506"/>
    </source>
</evidence>
<feature type="chain" id="PRO_5042637524" description="Transmembrane protein gp41" evidence="33">
    <location>
        <begin position="515"/>
        <end position="860"/>
    </location>
</feature>
<dbReference type="HAMAP" id="MF_04083">
    <property type="entry name" value="HIV_ENV"/>
    <property type="match status" value="1"/>
</dbReference>
<dbReference type="FunFam" id="2.170.40.20:FF:000003">
    <property type="entry name" value="Envelope glycoprotein gp160"/>
    <property type="match status" value="1"/>
</dbReference>
<evidence type="ECO:0000256" key="1">
    <source>
        <dbReference type="ARBA" id="ARBA00004402"/>
    </source>
</evidence>
<comment type="function">
    <text evidence="33">Envelope glycoprotein gp160: Oligomerizes in the host endoplasmic reticulum into predominantly trimers. In a second time, gp160 transits in the host Golgi, where glycosylation is completed. The precursor is then proteolytically cleaved in the trans-Golgi and thereby activated by cellular furin or furin-like proteases to produce gp120 and gp41.</text>
</comment>
<dbReference type="GO" id="GO:0019064">
    <property type="term" value="P:fusion of virus membrane with host plasma membrane"/>
    <property type="evidence" value="ECO:0007669"/>
    <property type="project" value="UniProtKB-UniRule"/>
</dbReference>
<evidence type="ECO:0000256" key="5">
    <source>
        <dbReference type="ARBA" id="ARBA00004578"/>
    </source>
</evidence>
<dbReference type="GO" id="GO:0075512">
    <property type="term" value="P:clathrin-dependent endocytosis of virus by host cell"/>
    <property type="evidence" value="ECO:0007669"/>
    <property type="project" value="UniProtKB-UniRule"/>
</dbReference>
<evidence type="ECO:0000256" key="33">
    <source>
        <dbReference type="HAMAP-Rule" id="MF_04083"/>
    </source>
</evidence>
<dbReference type="GO" id="GO:1903911">
    <property type="term" value="P:positive regulation of receptor clustering"/>
    <property type="evidence" value="ECO:0007669"/>
    <property type="project" value="UniProtKB-UniRule"/>
</dbReference>
<evidence type="ECO:0000256" key="25">
    <source>
        <dbReference type="ARBA" id="ARBA00023136"/>
    </source>
</evidence>
<dbReference type="Gene3D" id="1.20.5.490">
    <property type="entry name" value="Single helix bin"/>
    <property type="match status" value="1"/>
</dbReference>
<dbReference type="InterPro" id="IPR037527">
    <property type="entry name" value="Gp160"/>
</dbReference>
<keyword evidence="20 33" id="KW-0261">Viral envelope protein</keyword>
<evidence type="ECO:0000256" key="11">
    <source>
        <dbReference type="ARBA" id="ARBA00022581"/>
    </source>
</evidence>
<keyword evidence="17 33" id="KW-1161">Viral attachment to host cell</keyword>
<comment type="PTM">
    <text evidence="33">Specific enzymatic cleavages in vivo yield mature proteins. Envelope glycoproteins are synthesized as a inactive precursor that is heavily N-glycosylated and processed likely by host cell furin in the Golgi to yield the mature SU and TM proteins. The cleavage site between SU and TM requires the minimal sequence [KR]-X-[KR]-R. About 2 of the 9 disulfide bonds of gp41 are reduced by P4HB/PDI, following binding to CD4 receptor.</text>
</comment>
<feature type="transmembrane region" description="Helical" evidence="34">
    <location>
        <begin position="682"/>
        <end position="709"/>
    </location>
</feature>
<evidence type="ECO:0000256" key="24">
    <source>
        <dbReference type="ARBA" id="ARBA00023054"/>
    </source>
</evidence>
<evidence type="ECO:0000256" key="2">
    <source>
        <dbReference type="ARBA" id="ARBA00004433"/>
    </source>
</evidence>
<evidence type="ECO:0000256" key="20">
    <source>
        <dbReference type="ARBA" id="ARBA00022879"/>
    </source>
</evidence>
<evidence type="ECO:0000256" key="21">
    <source>
        <dbReference type="ARBA" id="ARBA00022890"/>
    </source>
</evidence>
<comment type="PTM">
    <text evidence="33">Highly glycosylated by host. The high number of glycan on the protein is reffered to as 'glycan shield' because it contributes to hide protein sequence from adaptive immune system.</text>
</comment>
<evidence type="ECO:0000256" key="18">
    <source>
        <dbReference type="ARBA" id="ARBA00022844"/>
    </source>
</evidence>
<keyword evidence="7 33" id="KW-1168">Fusion of virus membrane with host membrane</keyword>
<dbReference type="GO" id="GO:0052031">
    <property type="term" value="P:symbiont-mediated perturbation of host defense response"/>
    <property type="evidence" value="ECO:0007669"/>
    <property type="project" value="UniProtKB-UniRule"/>
</dbReference>
<evidence type="ECO:0000256" key="32">
    <source>
        <dbReference type="ARBA" id="ARBA00062028"/>
    </source>
</evidence>
<evidence type="ECO:0000256" key="34">
    <source>
        <dbReference type="RuleBase" id="RU363095"/>
    </source>
</evidence>
<evidence type="ECO:0000256" key="31">
    <source>
        <dbReference type="ARBA" id="ARBA00023296"/>
    </source>
</evidence>
<accession>A7KW13</accession>
<evidence type="ECO:0000256" key="35">
    <source>
        <dbReference type="SAM" id="MobiDB-lite"/>
    </source>
</evidence>
<comment type="subunit">
    <text evidence="33">The mature envelope protein (Env) consists of a homotrimer of non-covalently associated gp120-gp41 heterodimers. The resulting complex protrudes from the virus surface as a spike. There seems to be as few as 10 spikes on the average virion. Surface protein gp120 interacts with host CD4, CCR5 and CXCR4. Gp120 also interacts with the C-type lectins CD209/DC-SIGN and CLEC4M/DC-SIGNR (collectively referred to as DC-SIGN(R)). Gp120 and gp41 interact with GalCer. Gp120 interacts with host ITGA4/ITGB7 complex; on CD4+ T-cells, this interaction results in rapid activation of integrin ITGAL/LFA-1, which facilitates efficient cell-to-cell spreading of HIV-1. Gp120 interacts with cell-associated heparan sulfate; this interaction increases virus infectivity on permissive cells and may be involved in infection of CD4- cells.</text>
</comment>
<comment type="function">
    <text evidence="33">Transmembrane protein gp41: Acts as a class I viral fusion protein. Under the current model, the protein has at least 3 conformational states: pre-fusion native state, pre-hairpin intermediate state, and post-fusion hairpin state. During fusion of viral and target intracellular membranes, the coiled coil regions (heptad repeats) assume a trimer-of-hairpins structure, positioning the fusion peptide in close proximity to the C-terminal region of the ectodomain. The formation of this structure appears to drive apposition and subsequent fusion of viral and target cell membranes. Complete fusion occurs in host cell endosomes and is dynamin-dependent, however some lipid transfer might occur at the plasma membrane. The virus undergoes clathrin-dependent internalization long before endosomal fusion, thus minimizing the surface exposure of conserved viral epitopes during fusion and reducing the efficacy of inhibitors targeting these epitopes. Membranes fusion leads to delivery of the nucleocapsid into the cytoplasm.</text>
</comment>
<keyword evidence="29 33" id="KW-0899">Viral immunoevasion</keyword>
<evidence type="ECO:0000256" key="30">
    <source>
        <dbReference type="ARBA" id="ARBA00023288"/>
    </source>
</evidence>
<feature type="region of interest" description="Immunosuppression" evidence="33">
    <location>
        <begin position="578"/>
        <end position="596"/>
    </location>
</feature>
<keyword evidence="21 33" id="KW-1164">Virus endocytosis by host</keyword>
<comment type="subcellular location">
    <subcellularLocation>
        <location evidence="3">Host cell membrane</location>
        <topology evidence="3">Peripheral membrane protein</topology>
    </subcellularLocation>
    <subcellularLocation>
        <location evidence="1">Host cell membrane</location>
        <topology evidence="1">Single-pass type I membrane protein</topology>
    </subcellularLocation>
    <subcellularLocation>
        <location evidence="2">Host endosome membrane</location>
        <topology evidence="2">Peripheral membrane protein</topology>
    </subcellularLocation>
    <subcellularLocation>
        <location evidence="5">Host endosome membrane</location>
        <topology evidence="5">Single-pass type I membrane protein</topology>
    </subcellularLocation>
    <subcellularLocation>
        <location evidence="6">Virion membrane</location>
        <topology evidence="6">Peripheral membrane protein</topology>
    </subcellularLocation>
    <subcellularLocation>
        <location evidence="4">Virion membrane</location>
        <topology evidence="4">Single-pass type I membrane protein</topology>
    </subcellularLocation>
</comment>
<keyword evidence="9 33" id="KW-1032">Host cell membrane</keyword>
<evidence type="ECO:0000256" key="8">
    <source>
        <dbReference type="ARBA" id="ARBA00022510"/>
    </source>
</evidence>
<keyword evidence="8 33" id="KW-1170">Fusion of virus membrane with host endosomal membrane</keyword>
<feature type="region of interest" description="CD4-binding loop" evidence="33">
    <location>
        <begin position="373"/>
        <end position="383"/>
    </location>
</feature>
<feature type="lipid moiety-binding region" description="S-palmitoyl cysteine; by host" evidence="33">
    <location>
        <position position="768"/>
    </location>
</feature>
<keyword evidence="22 33" id="KW-1133">Transmembrane helix</keyword>
<evidence type="ECO:0000256" key="19">
    <source>
        <dbReference type="ARBA" id="ARBA00022870"/>
    </source>
</evidence>
<evidence type="ECO:0000256" key="26">
    <source>
        <dbReference type="ARBA" id="ARBA00023139"/>
    </source>
</evidence>
<evidence type="ECO:0000259" key="36">
    <source>
        <dbReference type="Pfam" id="PF00516"/>
    </source>
</evidence>
<feature type="region of interest" description="MPER; binding to GalCer" evidence="33">
    <location>
        <begin position="666"/>
        <end position="687"/>
    </location>
</feature>
<keyword evidence="24 33" id="KW-0175">Coiled coil</keyword>
<dbReference type="FunFam" id="1.10.287.210:FF:000001">
    <property type="entry name" value="Envelope glycoprotein gp160"/>
    <property type="match status" value="1"/>
</dbReference>
<comment type="similarity">
    <text evidence="33">Belongs to the HIV-1 env protein family.</text>
</comment>
<organismHost>
    <name type="scientific">Homo sapiens</name>
    <name type="common">Human</name>
    <dbReference type="NCBI Taxonomy" id="9606"/>
</organismHost>
<evidence type="ECO:0000256" key="10">
    <source>
        <dbReference type="ARBA" id="ARBA00022570"/>
    </source>
</evidence>